<evidence type="ECO:0000313" key="2">
    <source>
        <dbReference type="Proteomes" id="UP000023152"/>
    </source>
</evidence>
<protein>
    <submittedName>
        <fullName evidence="1">Uncharacterized protein</fullName>
    </submittedName>
</protein>
<proteinExistence type="predicted"/>
<dbReference type="EMBL" id="ASPP01038372">
    <property type="protein sequence ID" value="ETO01413.1"/>
    <property type="molecule type" value="Genomic_DNA"/>
</dbReference>
<keyword evidence="2" id="KW-1185">Reference proteome</keyword>
<name>X6LHK3_RETFI</name>
<dbReference type="AlphaFoldDB" id="X6LHK3"/>
<organism evidence="1 2">
    <name type="scientific">Reticulomyxa filosa</name>
    <dbReference type="NCBI Taxonomy" id="46433"/>
    <lineage>
        <taxon>Eukaryota</taxon>
        <taxon>Sar</taxon>
        <taxon>Rhizaria</taxon>
        <taxon>Retaria</taxon>
        <taxon>Foraminifera</taxon>
        <taxon>Monothalamids</taxon>
        <taxon>Reticulomyxidae</taxon>
        <taxon>Reticulomyxa</taxon>
    </lineage>
</organism>
<accession>X6LHK3</accession>
<dbReference type="Proteomes" id="UP000023152">
    <property type="component" value="Unassembled WGS sequence"/>
</dbReference>
<comment type="caution">
    <text evidence="1">The sequence shown here is derived from an EMBL/GenBank/DDBJ whole genome shotgun (WGS) entry which is preliminary data.</text>
</comment>
<reference evidence="1 2" key="1">
    <citation type="journal article" date="2013" name="Curr. Biol.">
        <title>The Genome of the Foraminiferan Reticulomyxa filosa.</title>
        <authorList>
            <person name="Glockner G."/>
            <person name="Hulsmann N."/>
            <person name="Schleicher M."/>
            <person name="Noegel A.A."/>
            <person name="Eichinger L."/>
            <person name="Gallinger C."/>
            <person name="Pawlowski J."/>
            <person name="Sierra R."/>
            <person name="Euteneuer U."/>
            <person name="Pillet L."/>
            <person name="Moustafa A."/>
            <person name="Platzer M."/>
            <person name="Groth M."/>
            <person name="Szafranski K."/>
            <person name="Schliwa M."/>
        </authorList>
    </citation>
    <scope>NUCLEOTIDE SEQUENCE [LARGE SCALE GENOMIC DNA]</scope>
</reference>
<gene>
    <name evidence="1" type="ORF">RFI_36029</name>
</gene>
<sequence>MFTKVHYQYCYRVKSLWQTFDFELNKDLFLSEYLKCNELFHKCSLTGLPSEGCNDAHKLNDNNKLIGLIAQLRFFFFEQVIYKYVRFFYWYILLRKARLTSDLSWKAKKKANQNVIFGFFLLFVQKYSVKQISTILFVIFPWRRRIITDHVFILNLCKYIHKKHNFFKKKKEN</sequence>
<evidence type="ECO:0000313" key="1">
    <source>
        <dbReference type="EMBL" id="ETO01413.1"/>
    </source>
</evidence>